<reference evidence="8 9" key="1">
    <citation type="submission" date="2024-02" db="EMBL/GenBank/DDBJ databases">
        <title>High-quality chromosome-scale genome assembly of Pensacola bahiagrass (Paspalum notatum Flugge var. saurae).</title>
        <authorList>
            <person name="Vega J.M."/>
            <person name="Podio M."/>
            <person name="Orjuela J."/>
            <person name="Siena L.A."/>
            <person name="Pessino S.C."/>
            <person name="Combes M.C."/>
            <person name="Mariac C."/>
            <person name="Albertini E."/>
            <person name="Pupilli F."/>
            <person name="Ortiz J.P.A."/>
            <person name="Leblanc O."/>
        </authorList>
    </citation>
    <scope>NUCLEOTIDE SEQUENCE [LARGE SCALE GENOMIC DNA]</scope>
    <source>
        <strain evidence="8">R1</strain>
        <tissue evidence="8">Leaf</tissue>
    </source>
</reference>
<keyword evidence="4" id="KW-0479">Metal-binding</keyword>
<organism evidence="8 9">
    <name type="scientific">Paspalum notatum var. saurae</name>
    <dbReference type="NCBI Taxonomy" id="547442"/>
    <lineage>
        <taxon>Eukaryota</taxon>
        <taxon>Viridiplantae</taxon>
        <taxon>Streptophyta</taxon>
        <taxon>Embryophyta</taxon>
        <taxon>Tracheophyta</taxon>
        <taxon>Spermatophyta</taxon>
        <taxon>Magnoliopsida</taxon>
        <taxon>Liliopsida</taxon>
        <taxon>Poales</taxon>
        <taxon>Poaceae</taxon>
        <taxon>PACMAD clade</taxon>
        <taxon>Panicoideae</taxon>
        <taxon>Andropogonodae</taxon>
        <taxon>Paspaleae</taxon>
        <taxon>Paspalinae</taxon>
        <taxon>Paspalum</taxon>
    </lineage>
</organism>
<dbReference type="GO" id="GO:0080043">
    <property type="term" value="F:quercetin 3-O-glucosyltransferase activity"/>
    <property type="evidence" value="ECO:0007669"/>
    <property type="project" value="TreeGrafter"/>
</dbReference>
<evidence type="ECO:0000256" key="5">
    <source>
        <dbReference type="SAM" id="MobiDB-lite"/>
    </source>
</evidence>
<feature type="compositionally biased region" description="Gly residues" evidence="5">
    <location>
        <begin position="275"/>
        <end position="290"/>
    </location>
</feature>
<dbReference type="SMART" id="SM00343">
    <property type="entry name" value="ZnF_C2HC"/>
    <property type="match status" value="1"/>
</dbReference>
<dbReference type="Gene3D" id="3.40.50.2000">
    <property type="entry name" value="Glycogen Phosphorylase B"/>
    <property type="match status" value="4"/>
</dbReference>
<sequence>MTCMDIGSVLPPESSGRSGGGSGGGLVIHRVTKEISSSGSFPALTRTNYYDWAALMRVMLQARGLWIAVSVGTNDLTEDRMALEVLSKAVPVEMMGTIANKATAKLAWDSIRVMNIGVERVRKAKASTLRREFDSLKFRDGETVDDFGIRINGIVNQLAVLGDPVVEEAVVRKFLQALPAKFEQIASSIETLLDLSDLTVEELIGRLKATEERHNLGGTNSIASLNLTEDELVARLQTRLQLPGGGKDGGSSSGGNSERPREQTSSQKKGRGRGRSSGGGRGGGNAGRDGGNAARDECRYCGKKGHWARECRKKKKDAAAHTAQAEEAEGEALLVATATVITAPSFATSSEAIPLPREQGVHINEDKLFVQLGDGREGDCTRWILDTGATNHMTSSRSAFSNLDTGVRGTVKFGDGSVVGIEGRGTVLFNCKNGEHHALAGVYHIPRLTTNIVSLGQLEEDGYKILMENGFLRIWDRSRRLLAKVPRTHNRLYQINLDISKPVCLAAQGTDVAWRWHARYGHINFRALRLLANKEMVRGMPQLDHTDQVCDSCLAGKQRRFPFPGEAKYRAQHKLELVHGDLCGPVTPSTPSGNKYFLLLVDDLSRYMWLMLLSTKDQAAATIMRFKGVAEAEAGRKLGTLRTDRGGEFTARAFADYCAEQGVRRHLTAPYTPQQNGVVERRNQTVMGMARSMMKAKALPGWFWGEAVTTAVFLLNRAPTQSVEGKTPYEVWHGAKPPVHYLRTFGCVAHVKPGTKAYRFYNPNTRRVHVSRDAVFEEERSWEWGADKGAGPGDDVEPFHVEYVTILAGSGNQRQAAAPSTPAATPSSPATPFGGGTPTSSMEMPGPGSEPKTPPATMPAPGSRAPGIQFVSPPEGDVDLDVDQNYARLRFRKLDNIDQELAQELMVAIGDEPTTADEALRSREWRTAMVEEMASIEQNKTWSLVDRPAGHRPIGLKWVFKLKRDEHGNVVKHKARLVAKGYVQRQGIDYEEVFAPVARMESVRVFLSTVAAHVHSAFLNGELAEEVYVVQPPGFIAAGHEDKVLRLHKALYGLRQAPRAWNAKLDMSLKKLGFAKSECEPGLYTRGKLQSRLVVGIYVDDLIITGESTGEIDEFKQEMKSLFRMSDLGGLTYYLGIEVRQREHGIELTQAAYARKILEKAGLENCNPNVIPMEPKPKLKKVGTAPKVDATEYRSMIGSLRYLMNTRPDLAFSVGYLSRFMEDPRQEHKDAVKHKLRYVAGTVDYGLVYSRNTVMPGLVGYSDSDMAGDDNDRKSTSGYIFFLDGNPVAWQSQKQRVVALSSCEAEYIAGAGAACQAVWLEKLLTDVLGAKPNPPLLKMDNQSAIALAKNPVHHDRSKHIDTKFHFIRECMNSGAVRLMYTGTEEQLADILTKALAKPKFEGFLPRANAATAVVLNTFDELEPAALEAMRAVLLPPVYTIGPLSLLLHRLLAPAPDAVGDAAAQLATIRASLWKEDHTCLRWLDGKPARSVVYVNYGCITTMSNQELVEFAWGLAGSGYEFLWIIRPDLVRGETAVLPPEFVESTKGRCLLASWCEQEAVLRHEAVGVFLTHSGWNSTTESLSAGVPMLCWPFFAEQQTNCRYACTDEEWGVGMEVGGDVRREALEATIREAMAGDRGREMKRRAEEWKEAAARATQPGGRAVTNLENLIRDVLLPGGTLSLASHQSSPAQFMQNEVKKAGAPYKQFHLLPYLSPETGSRLEMSAATLPTGDGEKPPHAVCLPFPAQGHITPMLKLAKILHARGFRITFVNTEYNHRRLVRSRGAGAVAGLPGFRFATIPDGLPASDADATQDPASMSYATKHNCPAHLRSLLAGLDAVACVVADNLMSFSVDAAREMGVPCALFWTASACGYMGYRNFRLLIDRGIIPLKDEEQLRNGFMDTAVDWAPGMSKNMRLKDFPSFLRTTDPNDVLLTFQLQEVESSETAAAVVLNTFDELERPALDAMRAIIPAVYTIGPLASVAERVVPSGGALDAVSCGLWREDPGCVAWLDGRARRSVVYVNYGSVTVMSARELAEFAWGLANSGHDFLWVVRPDVVRGTATGGTASAAALPPGFLEATEGRGLLASWCDQEAVLRHEAVGLFLTHSGWNSTMESLSAGVPMLCWPFFAEQQTNCRYKCVEWGVAMEVGDDVRREAVEARVREAMGGDKGKEMARRAAEWKDAAARAAETSIANLDRLINDVLLSGTKRDRTSTTA</sequence>
<dbReference type="CDD" id="cd09272">
    <property type="entry name" value="RNase_HI_RT_Ty1"/>
    <property type="match status" value="1"/>
</dbReference>
<dbReference type="Pfam" id="PF25597">
    <property type="entry name" value="SH3_retrovirus"/>
    <property type="match status" value="1"/>
</dbReference>
<dbReference type="InterPro" id="IPR025724">
    <property type="entry name" value="GAG-pre-integrase_dom"/>
</dbReference>
<dbReference type="CDD" id="cd03784">
    <property type="entry name" value="GT1_Gtf-like"/>
    <property type="match status" value="2"/>
</dbReference>
<dbReference type="InterPro" id="IPR035595">
    <property type="entry name" value="UDP_glycos_trans_CS"/>
</dbReference>
<keyword evidence="3" id="KW-0645">Protease</keyword>
<dbReference type="InterPro" id="IPR002213">
    <property type="entry name" value="UDP_glucos_trans"/>
</dbReference>
<dbReference type="Pfam" id="PF13976">
    <property type="entry name" value="gag_pre-integrs"/>
    <property type="match status" value="1"/>
</dbReference>
<dbReference type="PROSITE" id="PS50994">
    <property type="entry name" value="INTEGRASE"/>
    <property type="match status" value="1"/>
</dbReference>
<dbReference type="InterPro" id="IPR058980">
    <property type="entry name" value="Glyco_transf_N"/>
</dbReference>
<dbReference type="GO" id="GO:0015074">
    <property type="term" value="P:DNA integration"/>
    <property type="evidence" value="ECO:0007669"/>
    <property type="project" value="InterPro"/>
</dbReference>
<dbReference type="Pfam" id="PF26168">
    <property type="entry name" value="Glyco_transf_N"/>
    <property type="match status" value="1"/>
</dbReference>
<keyword evidence="9" id="KW-1185">Reference proteome</keyword>
<dbReference type="InterPro" id="IPR043502">
    <property type="entry name" value="DNA/RNA_pol_sf"/>
</dbReference>
<dbReference type="Pfam" id="PF00098">
    <property type="entry name" value="zf-CCHC"/>
    <property type="match status" value="1"/>
</dbReference>
<evidence type="ECO:0000256" key="1">
    <source>
        <dbReference type="ARBA" id="ARBA00009995"/>
    </source>
</evidence>
<feature type="compositionally biased region" description="Low complexity" evidence="5">
    <location>
        <begin position="816"/>
        <end position="832"/>
    </location>
</feature>
<dbReference type="InterPro" id="IPR054722">
    <property type="entry name" value="PolX-like_BBD"/>
</dbReference>
<feature type="domain" description="Integrase catalytic" evidence="7">
    <location>
        <begin position="560"/>
        <end position="736"/>
    </location>
</feature>
<dbReference type="PANTHER" id="PTHR11926:SF324">
    <property type="entry name" value="GLYCOSYLTRANSFERASE"/>
    <property type="match status" value="1"/>
</dbReference>
<proteinExistence type="inferred from homology"/>
<dbReference type="GO" id="GO:0080044">
    <property type="term" value="F:quercetin 7-O-glucosyltransferase activity"/>
    <property type="evidence" value="ECO:0007669"/>
    <property type="project" value="TreeGrafter"/>
</dbReference>
<feature type="domain" description="CCHC-type" evidence="6">
    <location>
        <begin position="298"/>
        <end position="313"/>
    </location>
</feature>
<dbReference type="InterPro" id="IPR013103">
    <property type="entry name" value="RVT_2"/>
</dbReference>
<dbReference type="GO" id="GO:0004190">
    <property type="term" value="F:aspartic-type endopeptidase activity"/>
    <property type="evidence" value="ECO:0007669"/>
    <property type="project" value="UniProtKB-KW"/>
</dbReference>
<dbReference type="SUPFAM" id="SSF56672">
    <property type="entry name" value="DNA/RNA polymerases"/>
    <property type="match status" value="1"/>
</dbReference>
<evidence type="ECO:0000259" key="6">
    <source>
        <dbReference type="PROSITE" id="PS50158"/>
    </source>
</evidence>
<dbReference type="Proteomes" id="UP001341281">
    <property type="component" value="Chromosome 05"/>
</dbReference>
<keyword evidence="2" id="KW-0808">Transferase</keyword>
<dbReference type="PROSITE" id="PS00375">
    <property type="entry name" value="UDPGT"/>
    <property type="match status" value="2"/>
</dbReference>
<dbReference type="Pfam" id="PF22936">
    <property type="entry name" value="Pol_BBD"/>
    <property type="match status" value="1"/>
</dbReference>
<accession>A0AAQ3TL14</accession>
<dbReference type="PANTHER" id="PTHR11926">
    <property type="entry name" value="GLUCOSYL/GLUCURONOSYL TRANSFERASES"/>
    <property type="match status" value="1"/>
</dbReference>
<dbReference type="InterPro" id="IPR001878">
    <property type="entry name" value="Znf_CCHC"/>
</dbReference>
<evidence type="ECO:0000256" key="2">
    <source>
        <dbReference type="ARBA" id="ARBA00022679"/>
    </source>
</evidence>
<dbReference type="SUPFAM" id="SSF57756">
    <property type="entry name" value="Retrovirus zinc finger-like domains"/>
    <property type="match status" value="1"/>
</dbReference>
<feature type="region of interest" description="Disordered" evidence="5">
    <location>
        <begin position="812"/>
        <end position="877"/>
    </location>
</feature>
<evidence type="ECO:0000256" key="4">
    <source>
        <dbReference type="PROSITE-ProRule" id="PRU00047"/>
    </source>
</evidence>
<evidence type="ECO:0000313" key="8">
    <source>
        <dbReference type="EMBL" id="WVZ74899.1"/>
    </source>
</evidence>
<feature type="region of interest" description="Disordered" evidence="5">
    <location>
        <begin position="1"/>
        <end position="23"/>
    </location>
</feature>
<dbReference type="Pfam" id="PF00665">
    <property type="entry name" value="rve"/>
    <property type="match status" value="1"/>
</dbReference>
<dbReference type="Pfam" id="PF14223">
    <property type="entry name" value="Retrotran_gag_2"/>
    <property type="match status" value="1"/>
</dbReference>
<keyword evidence="4" id="KW-0863">Zinc-finger</keyword>
<dbReference type="SUPFAM" id="SSF53098">
    <property type="entry name" value="Ribonuclease H-like"/>
    <property type="match status" value="1"/>
</dbReference>
<feature type="region of interest" description="Disordered" evidence="5">
    <location>
        <begin position="239"/>
        <end position="294"/>
    </location>
</feature>
<dbReference type="Pfam" id="PF07727">
    <property type="entry name" value="RVT_2"/>
    <property type="match status" value="1"/>
</dbReference>
<dbReference type="EMBL" id="CP144749">
    <property type="protein sequence ID" value="WVZ74899.1"/>
    <property type="molecule type" value="Genomic_DNA"/>
</dbReference>
<keyword evidence="3" id="KW-0378">Hydrolase</keyword>
<dbReference type="Gene3D" id="3.30.420.10">
    <property type="entry name" value="Ribonuclease H-like superfamily/Ribonuclease H"/>
    <property type="match status" value="1"/>
</dbReference>
<dbReference type="InterPro" id="IPR057670">
    <property type="entry name" value="SH3_retrovirus"/>
</dbReference>
<dbReference type="Pfam" id="PF00201">
    <property type="entry name" value="UDPGT"/>
    <property type="match status" value="2"/>
</dbReference>
<dbReference type="SUPFAM" id="SSF53756">
    <property type="entry name" value="UDP-Glycosyltransferase/glycogen phosphorylase"/>
    <property type="match status" value="2"/>
</dbReference>
<keyword evidence="3" id="KW-0064">Aspartyl protease</keyword>
<evidence type="ECO:0000259" key="7">
    <source>
        <dbReference type="PROSITE" id="PS50994"/>
    </source>
</evidence>
<dbReference type="GO" id="GO:0003676">
    <property type="term" value="F:nucleic acid binding"/>
    <property type="evidence" value="ECO:0007669"/>
    <property type="project" value="InterPro"/>
</dbReference>
<dbReference type="InterPro" id="IPR001584">
    <property type="entry name" value="Integrase_cat-core"/>
</dbReference>
<name>A0AAQ3TL14_PASNO</name>
<evidence type="ECO:0000256" key="3">
    <source>
        <dbReference type="ARBA" id="ARBA00022750"/>
    </source>
</evidence>
<gene>
    <name evidence="8" type="ORF">U9M48_023015</name>
</gene>
<keyword evidence="4" id="KW-0862">Zinc</keyword>
<protein>
    <submittedName>
        <fullName evidence="8">Uncharacterized protein</fullName>
    </submittedName>
</protein>
<dbReference type="InterPro" id="IPR036875">
    <property type="entry name" value="Znf_CCHC_sf"/>
</dbReference>
<dbReference type="PROSITE" id="PS50158">
    <property type="entry name" value="ZF_CCHC"/>
    <property type="match status" value="1"/>
</dbReference>
<comment type="similarity">
    <text evidence="1">Belongs to the UDP-glycosyltransferase family.</text>
</comment>
<dbReference type="Gene3D" id="4.10.60.10">
    <property type="entry name" value="Zinc finger, CCHC-type"/>
    <property type="match status" value="1"/>
</dbReference>
<dbReference type="FunFam" id="3.40.50.2000:FF:000055">
    <property type="entry name" value="Glycosyltransferase"/>
    <property type="match status" value="1"/>
</dbReference>
<feature type="compositionally biased region" description="Gly residues" evidence="5">
    <location>
        <begin position="243"/>
        <end position="253"/>
    </location>
</feature>
<evidence type="ECO:0000313" key="9">
    <source>
        <dbReference type="Proteomes" id="UP001341281"/>
    </source>
</evidence>
<dbReference type="InterPro" id="IPR036397">
    <property type="entry name" value="RNaseH_sf"/>
</dbReference>
<dbReference type="FunFam" id="3.40.50.2000:FF:000027">
    <property type="entry name" value="Glycosyltransferase"/>
    <property type="match status" value="2"/>
</dbReference>
<dbReference type="InterPro" id="IPR012337">
    <property type="entry name" value="RNaseH-like_sf"/>
</dbReference>
<dbReference type="GO" id="GO:0008270">
    <property type="term" value="F:zinc ion binding"/>
    <property type="evidence" value="ECO:0007669"/>
    <property type="project" value="UniProtKB-KW"/>
</dbReference>